<feature type="non-terminal residue" evidence="2">
    <location>
        <position position="1"/>
    </location>
</feature>
<reference evidence="2" key="1">
    <citation type="submission" date="1996-11" db="EMBL/GenBank/DDBJ databases">
        <authorList>
            <person name="Chai T.Y."/>
            <person name="Burkard G."/>
        </authorList>
    </citation>
    <scope>NUCLEOTIDE SEQUENCE</scope>
</reference>
<feature type="transmembrane region" description="Helical" evidence="1">
    <location>
        <begin position="86"/>
        <end position="105"/>
    </location>
</feature>
<feature type="non-terminal residue" evidence="2">
    <location>
        <position position="167"/>
    </location>
</feature>
<keyword evidence="1" id="KW-0812">Transmembrane</keyword>
<feature type="transmembrane region" description="Helical" evidence="1">
    <location>
        <begin position="125"/>
        <end position="145"/>
    </location>
</feature>
<evidence type="ECO:0000313" key="2">
    <source>
        <dbReference type="EMBL" id="AAB36544.1"/>
    </source>
</evidence>
<organism evidence="2">
    <name type="scientific">Phaseolus vulgaris</name>
    <name type="common">Kidney bean</name>
    <name type="synonym">French bean</name>
    <dbReference type="NCBI Taxonomy" id="3885"/>
    <lineage>
        <taxon>Eukaryota</taxon>
        <taxon>Viridiplantae</taxon>
        <taxon>Streptophyta</taxon>
        <taxon>Embryophyta</taxon>
        <taxon>Tracheophyta</taxon>
        <taxon>Spermatophyta</taxon>
        <taxon>Magnoliopsida</taxon>
        <taxon>eudicotyledons</taxon>
        <taxon>Gunneridae</taxon>
        <taxon>Pentapetalae</taxon>
        <taxon>rosids</taxon>
        <taxon>fabids</taxon>
        <taxon>Fabales</taxon>
        <taxon>Fabaceae</taxon>
        <taxon>Papilionoideae</taxon>
        <taxon>50 kb inversion clade</taxon>
        <taxon>NPAAA clade</taxon>
        <taxon>indigoferoid/millettioid clade</taxon>
        <taxon>Phaseoleae</taxon>
        <taxon>Phaseolus</taxon>
    </lineage>
</organism>
<dbReference type="PIR" id="T11897">
    <property type="entry name" value="T11897"/>
</dbReference>
<keyword evidence="1" id="KW-1133">Transmembrane helix</keyword>
<dbReference type="AlphaFoldDB" id="P93500"/>
<sequence>AVGQVHIRERGAALTMAVTEAGAEALLGESELALHMGAEALVHIEEKGRVLILFGTPAAVLITKNVGELTMVFLLLTVSKKEGGKALKMVVVLAIVLVILGRLALKMDMALGVLKKKGIPALTMVMEGAQILCLILGTVPITVALKVPCMKDIAASLPLQTNDFSLG</sequence>
<evidence type="ECO:0000256" key="1">
    <source>
        <dbReference type="SAM" id="Phobius"/>
    </source>
</evidence>
<keyword evidence="1" id="KW-0472">Membrane</keyword>
<dbReference type="EMBL" id="U77938">
    <property type="protein sequence ID" value="AAB36544.1"/>
    <property type="molecule type" value="mRNA"/>
</dbReference>
<proteinExistence type="evidence at transcript level"/>
<protein>
    <submittedName>
        <fullName evidence="2">PvSR7 protein</fullName>
    </submittedName>
</protein>
<accession>P93500</accession>
<name>P93500_PHAVU</name>